<evidence type="ECO:0000259" key="4">
    <source>
        <dbReference type="Pfam" id="PF00389"/>
    </source>
</evidence>
<comment type="similarity">
    <text evidence="3">Belongs to the D-isomer specific 2-hydroxyacid dehydrogenase family.</text>
</comment>
<keyword evidence="7" id="KW-1185">Reference proteome</keyword>
<dbReference type="RefSeq" id="WP_259101593.1">
    <property type="nucleotide sequence ID" value="NZ_CP130454.1"/>
</dbReference>
<organism evidence="6 7">
    <name type="scientific">Candidatus Fervidibacter sacchari</name>
    <dbReference type="NCBI Taxonomy" id="1448929"/>
    <lineage>
        <taxon>Bacteria</taxon>
        <taxon>Candidatus Fervidibacterota</taxon>
        <taxon>Candidatus Fervidibacter</taxon>
    </lineage>
</organism>
<dbReference type="PROSITE" id="PS00671">
    <property type="entry name" value="D_2_HYDROXYACID_DH_3"/>
    <property type="match status" value="1"/>
</dbReference>
<dbReference type="InterPro" id="IPR036291">
    <property type="entry name" value="NAD(P)-bd_dom_sf"/>
</dbReference>
<gene>
    <name evidence="6" type="ORF">M2350_003417</name>
</gene>
<evidence type="ECO:0000256" key="2">
    <source>
        <dbReference type="ARBA" id="ARBA00023027"/>
    </source>
</evidence>
<dbReference type="InterPro" id="IPR029753">
    <property type="entry name" value="D-isomer_DH_CS"/>
</dbReference>
<evidence type="ECO:0000256" key="3">
    <source>
        <dbReference type="RuleBase" id="RU003719"/>
    </source>
</evidence>
<dbReference type="SUPFAM" id="SSF51735">
    <property type="entry name" value="NAD(P)-binding Rossmann-fold domains"/>
    <property type="match status" value="1"/>
</dbReference>
<dbReference type="PANTHER" id="PTHR43333">
    <property type="entry name" value="2-HACID_DH_C DOMAIN-CONTAINING PROTEIN"/>
    <property type="match status" value="1"/>
</dbReference>
<feature type="domain" description="D-isomer specific 2-hydroxyacid dehydrogenase NAD-binding" evidence="5">
    <location>
        <begin position="103"/>
        <end position="283"/>
    </location>
</feature>
<comment type="caution">
    <text evidence="6">The sequence shown here is derived from an EMBL/GenBank/DDBJ whole genome shotgun (WGS) entry which is preliminary data.</text>
</comment>
<dbReference type="CDD" id="cd05300">
    <property type="entry name" value="2-Hacid_dh_1"/>
    <property type="match status" value="1"/>
</dbReference>
<sequence length="320" mass="35139">MSVKLLITHDLTPQQLEQVRLTAREHMIVYTQERDLALAEAKSADIALLGAFAKEILEAATNLKWAHIPWAGVDSLLETIRKTPAVVTCGKGVFDAPMADHVFALLLTLTRQINTFLRYQIAGVWKRELPNASLTDLWGKTMGIVGLGNIGREVARRASVFGMRVLAVKRRPAAISEEPVDGLFLGYEGLRLMLPECDVVVITAALTPQTRYLLGQNEIASMKKGAILINVARGALVDEKALVEALKSGHLAGAGLDVFEEEPLPPDSPLWHMPNVVITPHVGGLSERTRQRVFERFLENLQRFLAGEPLVGVVDKEAGY</sequence>
<dbReference type="Gene3D" id="3.40.50.720">
    <property type="entry name" value="NAD(P)-binding Rossmann-like Domain"/>
    <property type="match status" value="2"/>
</dbReference>
<dbReference type="PANTHER" id="PTHR43333:SF1">
    <property type="entry name" value="D-ISOMER SPECIFIC 2-HYDROXYACID DEHYDROGENASE NAD-BINDING DOMAIN-CONTAINING PROTEIN"/>
    <property type="match status" value="1"/>
</dbReference>
<evidence type="ECO:0000313" key="6">
    <source>
        <dbReference type="EMBL" id="MCS3920976.1"/>
    </source>
</evidence>
<accession>A0ABT2ESQ5</accession>
<reference evidence="6 7" key="1">
    <citation type="submission" date="2022-08" db="EMBL/GenBank/DDBJ databases">
        <title>Bacterial and archaeal communities from various locations to study Microbial Dark Matter (Phase II).</title>
        <authorList>
            <person name="Stepanauskas R."/>
        </authorList>
    </citation>
    <scope>NUCLEOTIDE SEQUENCE [LARGE SCALE GENOMIC DNA]</scope>
    <source>
        <strain evidence="6 7">PD1</strain>
    </source>
</reference>
<dbReference type="Pfam" id="PF00389">
    <property type="entry name" value="2-Hacid_dh"/>
    <property type="match status" value="1"/>
</dbReference>
<dbReference type="SUPFAM" id="SSF52283">
    <property type="entry name" value="Formate/glycerate dehydrogenase catalytic domain-like"/>
    <property type="match status" value="1"/>
</dbReference>
<keyword evidence="1 3" id="KW-0560">Oxidoreductase</keyword>
<dbReference type="InterPro" id="IPR006140">
    <property type="entry name" value="D-isomer_DH_NAD-bd"/>
</dbReference>
<dbReference type="Proteomes" id="UP001204798">
    <property type="component" value="Unassembled WGS sequence"/>
</dbReference>
<name>A0ABT2ESQ5_9BACT</name>
<evidence type="ECO:0000256" key="1">
    <source>
        <dbReference type="ARBA" id="ARBA00023002"/>
    </source>
</evidence>
<protein>
    <submittedName>
        <fullName evidence="6">Phosphoglycerate dehydrogenase-like enzyme</fullName>
    </submittedName>
</protein>
<proteinExistence type="inferred from homology"/>
<dbReference type="Pfam" id="PF02826">
    <property type="entry name" value="2-Hacid_dh_C"/>
    <property type="match status" value="1"/>
</dbReference>
<evidence type="ECO:0000259" key="5">
    <source>
        <dbReference type="Pfam" id="PF02826"/>
    </source>
</evidence>
<feature type="domain" description="D-isomer specific 2-hydroxyacid dehydrogenase catalytic" evidence="4">
    <location>
        <begin position="7"/>
        <end position="314"/>
    </location>
</feature>
<keyword evidence="2" id="KW-0520">NAD</keyword>
<evidence type="ECO:0000313" key="7">
    <source>
        <dbReference type="Proteomes" id="UP001204798"/>
    </source>
</evidence>
<dbReference type="EMBL" id="JANUCP010000008">
    <property type="protein sequence ID" value="MCS3920976.1"/>
    <property type="molecule type" value="Genomic_DNA"/>
</dbReference>
<dbReference type="InterPro" id="IPR006139">
    <property type="entry name" value="D-isomer_2_OHA_DH_cat_dom"/>
</dbReference>